<keyword evidence="5" id="KW-0812">Transmembrane</keyword>
<keyword evidence="5" id="KW-1133">Transmembrane helix</keyword>
<evidence type="ECO:0000256" key="1">
    <source>
        <dbReference type="ARBA" id="ARBA00009469"/>
    </source>
</evidence>
<organism evidence="7">
    <name type="scientific">viral metagenome</name>
    <dbReference type="NCBI Taxonomy" id="1070528"/>
    <lineage>
        <taxon>unclassified sequences</taxon>
        <taxon>metagenomes</taxon>
        <taxon>organismal metagenomes</taxon>
    </lineage>
</organism>
<evidence type="ECO:0000256" key="4">
    <source>
        <dbReference type="ARBA" id="ARBA00023315"/>
    </source>
</evidence>
<reference evidence="7" key="1">
    <citation type="journal article" date="2020" name="Nature">
        <title>Giant virus diversity and host interactions through global metagenomics.</title>
        <authorList>
            <person name="Schulz F."/>
            <person name="Roux S."/>
            <person name="Paez-Espino D."/>
            <person name="Jungbluth S."/>
            <person name="Walsh D.A."/>
            <person name="Denef V.J."/>
            <person name="McMahon K.D."/>
            <person name="Konstantinidis K.T."/>
            <person name="Eloe-Fadrosh E.A."/>
            <person name="Kyrpides N.C."/>
            <person name="Woyke T."/>
        </authorList>
    </citation>
    <scope>NUCLEOTIDE SEQUENCE</scope>
    <source>
        <strain evidence="7">GVMAG-S-ERX556022-25</strain>
    </source>
</reference>
<dbReference type="EMBL" id="MN738811">
    <property type="protein sequence ID" value="QHS84714.1"/>
    <property type="molecule type" value="Genomic_DNA"/>
</dbReference>
<keyword evidence="4" id="KW-0012">Acyltransferase</keyword>
<accession>A0A6C0AY02</accession>
<name>A0A6C0AY02_9ZZZZ</name>
<feature type="domain" description="Glycylpeptide N-tetradecanoyltransferase N-terminal" evidence="6">
    <location>
        <begin position="72"/>
        <end position="203"/>
    </location>
</feature>
<comment type="similarity">
    <text evidence="1">Belongs to the NMT family.</text>
</comment>
<evidence type="ECO:0000256" key="3">
    <source>
        <dbReference type="ARBA" id="ARBA00022679"/>
    </source>
</evidence>
<dbReference type="EC" id="2.3.1.97" evidence="2"/>
<evidence type="ECO:0000256" key="2">
    <source>
        <dbReference type="ARBA" id="ARBA00012923"/>
    </source>
</evidence>
<evidence type="ECO:0000313" key="7">
    <source>
        <dbReference type="EMBL" id="QHS84714.1"/>
    </source>
</evidence>
<dbReference type="GO" id="GO:0004379">
    <property type="term" value="F:glycylpeptide N-tetradecanoyltransferase activity"/>
    <property type="evidence" value="ECO:0007669"/>
    <property type="project" value="UniProtKB-EC"/>
</dbReference>
<dbReference type="SUPFAM" id="SSF55729">
    <property type="entry name" value="Acyl-CoA N-acyltransferases (Nat)"/>
    <property type="match status" value="1"/>
</dbReference>
<protein>
    <recommendedName>
        <fullName evidence="2">glycylpeptide N-tetradecanoyltransferase</fullName>
        <ecNumber evidence="2">2.3.1.97</ecNumber>
    </recommendedName>
</protein>
<dbReference type="InterPro" id="IPR022676">
    <property type="entry name" value="NMT_N"/>
</dbReference>
<keyword evidence="3" id="KW-0808">Transferase</keyword>
<evidence type="ECO:0000256" key="5">
    <source>
        <dbReference type="SAM" id="Phobius"/>
    </source>
</evidence>
<dbReference type="AlphaFoldDB" id="A0A6C0AY02"/>
<dbReference type="InterPro" id="IPR016181">
    <property type="entry name" value="Acyl_CoA_acyltransferase"/>
</dbReference>
<dbReference type="Pfam" id="PF01233">
    <property type="entry name" value="NMT"/>
    <property type="match status" value="1"/>
</dbReference>
<sequence>MLFLYLIIIILFFFILFKLYVKIKYKFWAYQPVFHYYNLLYWINPKGIINDDLPETNKYCNFLNIKTTSFEERDKNTIKEIVGFIQTYYYRNSNINYSPTKSSFTSHFIGNNSKTFISTYYKPIIQINVKDNTPVNNTELVGIMTTKPINITLKNMKTFIAYYVDYLCVHNEYRKMNIAPEIIQTHEYIQRHNDKKIKVSLFKREGELTGIVALTTYLTYQFSISSISKYTLLHPSMKLIEINKLNLNLLITFIYNQRNKFECYALPDITNLLTLINNEIYKIYAIIENDKLISCYFLRDTHMYYNDNKAVECFASISNCPHNEIFINGFIKALHKYSKKIKATLITIENISHNNIIINYIYSLNILSKIESPTAYFFYNYAKRPILSEKVMLIC</sequence>
<feature type="transmembrane region" description="Helical" evidence="5">
    <location>
        <begin position="6"/>
        <end position="21"/>
    </location>
</feature>
<evidence type="ECO:0000259" key="6">
    <source>
        <dbReference type="Pfam" id="PF01233"/>
    </source>
</evidence>
<proteinExistence type="inferred from homology"/>
<dbReference type="Gene3D" id="3.40.630.170">
    <property type="match status" value="1"/>
</dbReference>
<keyword evidence="5" id="KW-0472">Membrane</keyword>